<keyword evidence="2" id="KW-0808">Transferase</keyword>
<name>A0A7K1KP16_9BACT</name>
<reference evidence="2 3" key="1">
    <citation type="submission" date="2019-11" db="EMBL/GenBank/DDBJ databases">
        <title>Pseudodesulfovibrio alkaliphilus, sp. nov., an alkaliphilic sulfate-reducing bacteria from mud volcano of Taman peninsula, Russia.</title>
        <authorList>
            <person name="Frolova A."/>
            <person name="Merkel A.Y."/>
            <person name="Slobodkin A.I."/>
        </authorList>
    </citation>
    <scope>NUCLEOTIDE SEQUENCE [LARGE SCALE GENOMIC DNA]</scope>
    <source>
        <strain evidence="2 3">F-1</strain>
    </source>
</reference>
<dbReference type="Pfam" id="PF13439">
    <property type="entry name" value="Glyco_transf_4"/>
    <property type="match status" value="1"/>
</dbReference>
<comment type="caution">
    <text evidence="2">The sequence shown here is derived from an EMBL/GenBank/DDBJ whole genome shotgun (WGS) entry which is preliminary data.</text>
</comment>
<dbReference type="PANTHER" id="PTHR12526">
    <property type="entry name" value="GLYCOSYLTRANSFERASE"/>
    <property type="match status" value="1"/>
</dbReference>
<proteinExistence type="predicted"/>
<accession>A0A7K1KP16</accession>
<dbReference type="GO" id="GO:0016757">
    <property type="term" value="F:glycosyltransferase activity"/>
    <property type="evidence" value="ECO:0007669"/>
    <property type="project" value="UniProtKB-ARBA"/>
</dbReference>
<dbReference type="EMBL" id="WODC01000005">
    <property type="protein sequence ID" value="MUM77823.1"/>
    <property type="molecule type" value="Genomic_DNA"/>
</dbReference>
<dbReference type="AlphaFoldDB" id="A0A7K1KP16"/>
<evidence type="ECO:0000259" key="1">
    <source>
        <dbReference type="Pfam" id="PF13439"/>
    </source>
</evidence>
<organism evidence="2 3">
    <name type="scientific">Pseudodesulfovibrio alkaliphilus</name>
    <dbReference type="NCBI Taxonomy" id="2661613"/>
    <lineage>
        <taxon>Bacteria</taxon>
        <taxon>Pseudomonadati</taxon>
        <taxon>Thermodesulfobacteriota</taxon>
        <taxon>Desulfovibrionia</taxon>
        <taxon>Desulfovibrionales</taxon>
        <taxon>Desulfovibrionaceae</taxon>
    </lineage>
</organism>
<feature type="domain" description="Glycosyltransferase subfamily 4-like N-terminal" evidence="1">
    <location>
        <begin position="13"/>
        <end position="173"/>
    </location>
</feature>
<dbReference type="SUPFAM" id="SSF53756">
    <property type="entry name" value="UDP-Glycosyltransferase/glycogen phosphorylase"/>
    <property type="match status" value="1"/>
</dbReference>
<evidence type="ECO:0000313" key="2">
    <source>
        <dbReference type="EMBL" id="MUM77823.1"/>
    </source>
</evidence>
<dbReference type="Pfam" id="PF13692">
    <property type="entry name" value="Glyco_trans_1_4"/>
    <property type="match status" value="1"/>
</dbReference>
<evidence type="ECO:0000313" key="3">
    <source>
        <dbReference type="Proteomes" id="UP000461162"/>
    </source>
</evidence>
<keyword evidence="3" id="KW-1185">Reference proteome</keyword>
<protein>
    <submittedName>
        <fullName evidence="2">Glycosyltransferase</fullName>
    </submittedName>
</protein>
<dbReference type="Gene3D" id="3.40.50.2000">
    <property type="entry name" value="Glycogen Phosphorylase B"/>
    <property type="match status" value="2"/>
</dbReference>
<dbReference type="InterPro" id="IPR028098">
    <property type="entry name" value="Glyco_trans_4-like_N"/>
</dbReference>
<gene>
    <name evidence="2" type="ORF">GKC30_09270</name>
</gene>
<dbReference type="Proteomes" id="UP000461162">
    <property type="component" value="Unassembled WGS sequence"/>
</dbReference>
<dbReference type="PANTHER" id="PTHR12526:SF636">
    <property type="entry name" value="BLL3647 PROTEIN"/>
    <property type="match status" value="1"/>
</dbReference>
<sequence>MRILLLAPSLEAGGAERQVVVLANALAARGHRVAVALHYPGGVLERELAGVERIQLGKGGRWDFGGFLVRLVRAVRGFAPDVVYSFLGTPNILSALLLPLFKPTRLVWAVRASNMDMARYGRVARFAYWFEARLSPVADAVIVNSRAGREHAQGRGFPAETMVVVPNGIDTGRFRPDKEARQTVRREWGVGPEHVLVGLMARLDPMKDIPTFLKAASLAARKDETLRFVCVGAGLLEGELRILAASLKLDDRLVWAGFRADAERVCNGFDLCCLSSSGEGFPNVLGEAMACGVPCVTTDVGDAALIVGETGVVVPPGDAEALAEGILTMAGRIRRGEVSGVRERIEQRFSVDAMVDATEKVLEKKGCRG</sequence>